<dbReference type="AlphaFoldDB" id="A0A816GU88"/>
<name>A0A816GU88_9BILA</name>
<sequence length="216" mass="25306">MLKEFMCFFTPKGVLNGTTMDRYVQLWWSKVKDPHPKLMITDSANPHLNADVIRDLRKKRVLVAIIPKGCTMYIQVLDVYVFSVFKNHYDDVIEEYMDHNEPRSKIKLTASQSRILCTRFTWSAWLRTLKSIDFVKAFQDIGYLRSDNSPFSLRTMPDYTFDPSSADWESSTNDDNDTEDRIDIVADKASEQQQQHTQSLATRSKQLTLFNNWKKM</sequence>
<dbReference type="OrthoDB" id="8016097at2759"/>
<dbReference type="Proteomes" id="UP000663834">
    <property type="component" value="Unassembled WGS sequence"/>
</dbReference>
<dbReference type="InterPro" id="IPR004875">
    <property type="entry name" value="DDE_SF_endonuclease_dom"/>
</dbReference>
<gene>
    <name evidence="2" type="ORF">KQP761_LOCUS36141</name>
    <name evidence="4" type="ORF">MBJ925_LOCUS37382</name>
    <name evidence="3" type="ORF">XDN619_LOCUS31026</name>
</gene>
<dbReference type="EMBL" id="CAJNOW010020428">
    <property type="protein sequence ID" value="CAF1679251.1"/>
    <property type="molecule type" value="Genomic_DNA"/>
</dbReference>
<evidence type="ECO:0000313" key="3">
    <source>
        <dbReference type="EMBL" id="CAF2167905.1"/>
    </source>
</evidence>
<dbReference type="EMBL" id="CAJNRE010020808">
    <property type="protein sequence ID" value="CAF2241670.1"/>
    <property type="molecule type" value="Genomic_DNA"/>
</dbReference>
<evidence type="ECO:0000313" key="5">
    <source>
        <dbReference type="Proteomes" id="UP000663834"/>
    </source>
</evidence>
<dbReference type="GO" id="GO:0003676">
    <property type="term" value="F:nucleic acid binding"/>
    <property type="evidence" value="ECO:0007669"/>
    <property type="project" value="InterPro"/>
</dbReference>
<evidence type="ECO:0000259" key="1">
    <source>
        <dbReference type="Pfam" id="PF03184"/>
    </source>
</evidence>
<evidence type="ECO:0000313" key="2">
    <source>
        <dbReference type="EMBL" id="CAF1679251.1"/>
    </source>
</evidence>
<dbReference type="Proteomes" id="UP000663824">
    <property type="component" value="Unassembled WGS sequence"/>
</dbReference>
<comment type="caution">
    <text evidence="2">The sequence shown here is derived from an EMBL/GenBank/DDBJ whole genome shotgun (WGS) entry which is preliminary data.</text>
</comment>
<dbReference type="Pfam" id="PF03184">
    <property type="entry name" value="DDE_1"/>
    <property type="match status" value="1"/>
</dbReference>
<dbReference type="EMBL" id="CAJNRG010015461">
    <property type="protein sequence ID" value="CAF2167905.1"/>
    <property type="molecule type" value="Genomic_DNA"/>
</dbReference>
<reference evidence="2" key="1">
    <citation type="submission" date="2021-02" db="EMBL/GenBank/DDBJ databases">
        <authorList>
            <person name="Nowell W R."/>
        </authorList>
    </citation>
    <scope>NUCLEOTIDE SEQUENCE</scope>
</reference>
<evidence type="ECO:0000313" key="4">
    <source>
        <dbReference type="EMBL" id="CAF2241670.1"/>
    </source>
</evidence>
<organism evidence="2 5">
    <name type="scientific">Rotaria magnacalcarata</name>
    <dbReference type="NCBI Taxonomy" id="392030"/>
    <lineage>
        <taxon>Eukaryota</taxon>
        <taxon>Metazoa</taxon>
        <taxon>Spiralia</taxon>
        <taxon>Gnathifera</taxon>
        <taxon>Rotifera</taxon>
        <taxon>Eurotatoria</taxon>
        <taxon>Bdelloidea</taxon>
        <taxon>Philodinida</taxon>
        <taxon>Philodinidae</taxon>
        <taxon>Rotaria</taxon>
    </lineage>
</organism>
<protein>
    <recommendedName>
        <fullName evidence="1">DDE-1 domain-containing protein</fullName>
    </recommendedName>
</protein>
<proteinExistence type="predicted"/>
<feature type="domain" description="DDE-1" evidence="1">
    <location>
        <begin position="12"/>
        <end position="105"/>
    </location>
</feature>
<dbReference type="Proteomes" id="UP000663887">
    <property type="component" value="Unassembled WGS sequence"/>
</dbReference>
<accession>A0A816GU88</accession>